<dbReference type="CDD" id="cd02612">
    <property type="entry name" value="HAD_PGPPase"/>
    <property type="match status" value="1"/>
</dbReference>
<keyword evidence="1" id="KW-0378">Hydrolase</keyword>
<dbReference type="GO" id="GO:0005737">
    <property type="term" value="C:cytoplasm"/>
    <property type="evidence" value="ECO:0007669"/>
    <property type="project" value="TreeGrafter"/>
</dbReference>
<dbReference type="RefSeq" id="WP_187552490.1">
    <property type="nucleotide sequence ID" value="NZ_BMZL01000001.1"/>
</dbReference>
<reference evidence="1 2" key="1">
    <citation type="submission" date="2020-08" db="EMBL/GenBank/DDBJ databases">
        <title>Genome sequence of Thermomonas carbonis KCTC 42013T.</title>
        <authorList>
            <person name="Hyun D.-W."/>
            <person name="Bae J.-W."/>
        </authorList>
    </citation>
    <scope>NUCLEOTIDE SEQUENCE [LARGE SCALE GENOMIC DNA]</scope>
    <source>
        <strain evidence="1 2">KCTC 42013</strain>
    </source>
</reference>
<dbReference type="Pfam" id="PF12710">
    <property type="entry name" value="HAD"/>
    <property type="match status" value="1"/>
</dbReference>
<sequence>MDLALVDFDHTVTTCDTYSRFLRRVATPAQLSAAKWTVGPWLLGYKSGLVSAAALRTRVTRLTFAGRDAAEIEAAGEQHARDMLPGALRPAMMGRIGWHQARGDTVVIVSGSLDAYLQPWCDAHGLELICNRLEAADGRLTGRYLDGDRGAHKAADIRRHYDLASFDRVHAYGDSSEDTPMLALAQERWWRGQRIA</sequence>
<dbReference type="NCBIfam" id="TIGR01488">
    <property type="entry name" value="HAD-SF-IB"/>
    <property type="match status" value="1"/>
</dbReference>
<dbReference type="InterPro" id="IPR050582">
    <property type="entry name" value="HAD-like_SerB"/>
</dbReference>
<dbReference type="InterPro" id="IPR023214">
    <property type="entry name" value="HAD_sf"/>
</dbReference>
<keyword evidence="2" id="KW-1185">Reference proteome</keyword>
<dbReference type="Gene3D" id="1.20.1440.100">
    <property type="entry name" value="SG protein - dephosphorylation function"/>
    <property type="match status" value="1"/>
</dbReference>
<dbReference type="GO" id="GO:0006564">
    <property type="term" value="P:L-serine biosynthetic process"/>
    <property type="evidence" value="ECO:0007669"/>
    <property type="project" value="TreeGrafter"/>
</dbReference>
<dbReference type="InterPro" id="IPR036412">
    <property type="entry name" value="HAD-like_sf"/>
</dbReference>
<accession>A0A7G9SQ48</accession>
<dbReference type="SUPFAM" id="SSF56784">
    <property type="entry name" value="HAD-like"/>
    <property type="match status" value="1"/>
</dbReference>
<evidence type="ECO:0000313" key="1">
    <source>
        <dbReference type="EMBL" id="QNN69973.1"/>
    </source>
</evidence>
<organism evidence="1 2">
    <name type="scientific">Thermomonas carbonis</name>
    <dbReference type="NCBI Taxonomy" id="1463158"/>
    <lineage>
        <taxon>Bacteria</taxon>
        <taxon>Pseudomonadati</taxon>
        <taxon>Pseudomonadota</taxon>
        <taxon>Gammaproteobacteria</taxon>
        <taxon>Lysobacterales</taxon>
        <taxon>Lysobacteraceae</taxon>
        <taxon>Thermomonas</taxon>
    </lineage>
</organism>
<proteinExistence type="predicted"/>
<dbReference type="InterPro" id="IPR006385">
    <property type="entry name" value="HAD_hydro_SerB1"/>
</dbReference>
<dbReference type="GO" id="GO:0000287">
    <property type="term" value="F:magnesium ion binding"/>
    <property type="evidence" value="ECO:0007669"/>
    <property type="project" value="TreeGrafter"/>
</dbReference>
<dbReference type="AlphaFoldDB" id="A0A7G9SQ48"/>
<dbReference type="Proteomes" id="UP000515804">
    <property type="component" value="Chromosome"/>
</dbReference>
<dbReference type="NCBIfam" id="TIGR01490">
    <property type="entry name" value="HAD-SF-IB-hyp1"/>
    <property type="match status" value="1"/>
</dbReference>
<evidence type="ECO:0000313" key="2">
    <source>
        <dbReference type="Proteomes" id="UP000515804"/>
    </source>
</evidence>
<dbReference type="PANTHER" id="PTHR43344">
    <property type="entry name" value="PHOSPHOSERINE PHOSPHATASE"/>
    <property type="match status" value="1"/>
</dbReference>
<dbReference type="GO" id="GO:0036424">
    <property type="term" value="F:L-phosphoserine phosphatase activity"/>
    <property type="evidence" value="ECO:0007669"/>
    <property type="project" value="TreeGrafter"/>
</dbReference>
<dbReference type="KEGG" id="tcn:H9L16_15270"/>
<gene>
    <name evidence="1" type="ORF">H9L16_15270</name>
</gene>
<protein>
    <submittedName>
        <fullName evidence="1">HAD family hydrolase</fullName>
    </submittedName>
</protein>
<dbReference type="Gene3D" id="3.40.50.1000">
    <property type="entry name" value="HAD superfamily/HAD-like"/>
    <property type="match status" value="1"/>
</dbReference>
<name>A0A7G9SQ48_9GAMM</name>
<dbReference type="PANTHER" id="PTHR43344:SF14">
    <property type="entry name" value="HAD-IB FAMILY HYDROLASE"/>
    <property type="match status" value="1"/>
</dbReference>
<dbReference type="EMBL" id="CP060719">
    <property type="protein sequence ID" value="QNN69973.1"/>
    <property type="molecule type" value="Genomic_DNA"/>
</dbReference>